<proteinExistence type="predicted"/>
<name>A0ABU1UDE1_9MICC</name>
<comment type="caution">
    <text evidence="2">The sequence shown here is derived from an EMBL/GenBank/DDBJ whole genome shotgun (WGS) entry which is preliminary data.</text>
</comment>
<feature type="chain" id="PRO_5046471260" evidence="1">
    <location>
        <begin position="26"/>
        <end position="167"/>
    </location>
</feature>
<evidence type="ECO:0000313" key="2">
    <source>
        <dbReference type="EMBL" id="MDR7083209.1"/>
    </source>
</evidence>
<keyword evidence="3" id="KW-1185">Reference proteome</keyword>
<keyword evidence="1" id="KW-0732">Signal</keyword>
<dbReference type="EMBL" id="JAVDVQ010000009">
    <property type="protein sequence ID" value="MDR7083209.1"/>
    <property type="molecule type" value="Genomic_DNA"/>
</dbReference>
<sequence>MTHFRFAVPVAALGLVLTSAGASSAAEPVNFGPFVESYAFTFSCGDFDASITGTSTTSARRFVDADGNRIRIQRFVSAPADVMVNLDTGKTVTVNAHFVQTYNWATGTVTVTGFRYLVAGSGTGVTLKDAGRIIFADETEESVLFQAGRHDTATPDLLGPALCGAVA</sequence>
<organism evidence="2 3">
    <name type="scientific">Arthrobacter ginsengisoli</name>
    <dbReference type="NCBI Taxonomy" id="1356565"/>
    <lineage>
        <taxon>Bacteria</taxon>
        <taxon>Bacillati</taxon>
        <taxon>Actinomycetota</taxon>
        <taxon>Actinomycetes</taxon>
        <taxon>Micrococcales</taxon>
        <taxon>Micrococcaceae</taxon>
        <taxon>Arthrobacter</taxon>
    </lineage>
</organism>
<dbReference type="Proteomes" id="UP001252243">
    <property type="component" value="Unassembled WGS sequence"/>
</dbReference>
<gene>
    <name evidence="2" type="ORF">J2X01_002502</name>
</gene>
<evidence type="ECO:0000313" key="3">
    <source>
        <dbReference type="Proteomes" id="UP001252243"/>
    </source>
</evidence>
<accession>A0ABU1UDE1</accession>
<reference evidence="2 3" key="1">
    <citation type="submission" date="2023-07" db="EMBL/GenBank/DDBJ databases">
        <title>Sorghum-associated microbial communities from plants grown in Nebraska, USA.</title>
        <authorList>
            <person name="Schachtman D."/>
        </authorList>
    </citation>
    <scope>NUCLEOTIDE SEQUENCE [LARGE SCALE GENOMIC DNA]</scope>
    <source>
        <strain evidence="2 3">BE167</strain>
    </source>
</reference>
<protein>
    <submittedName>
        <fullName evidence="2">Uncharacterized protein</fullName>
    </submittedName>
</protein>
<feature type="signal peptide" evidence="1">
    <location>
        <begin position="1"/>
        <end position="25"/>
    </location>
</feature>
<evidence type="ECO:0000256" key="1">
    <source>
        <dbReference type="SAM" id="SignalP"/>
    </source>
</evidence>
<dbReference type="RefSeq" id="WP_310057543.1">
    <property type="nucleotide sequence ID" value="NZ_JAVDVQ010000009.1"/>
</dbReference>